<dbReference type="OrthoDB" id="9977624at2759"/>
<dbReference type="AlphaFoldDB" id="A0A815AIA0"/>
<comment type="caution">
    <text evidence="1">The sequence shown here is derived from an EMBL/GenBank/DDBJ whole genome shotgun (WGS) entry which is preliminary data.</text>
</comment>
<name>A0A815AIA0_9BILA</name>
<gene>
    <name evidence="1" type="ORF">VCS650_LOCUS28616</name>
</gene>
<evidence type="ECO:0000313" key="2">
    <source>
        <dbReference type="Proteomes" id="UP000663891"/>
    </source>
</evidence>
<dbReference type="Proteomes" id="UP000663891">
    <property type="component" value="Unassembled WGS sequence"/>
</dbReference>
<proteinExistence type="predicted"/>
<organism evidence="1 2">
    <name type="scientific">Adineta steineri</name>
    <dbReference type="NCBI Taxonomy" id="433720"/>
    <lineage>
        <taxon>Eukaryota</taxon>
        <taxon>Metazoa</taxon>
        <taxon>Spiralia</taxon>
        <taxon>Gnathifera</taxon>
        <taxon>Rotifera</taxon>
        <taxon>Eurotatoria</taxon>
        <taxon>Bdelloidea</taxon>
        <taxon>Adinetida</taxon>
        <taxon>Adinetidae</taxon>
        <taxon>Adineta</taxon>
    </lineage>
</organism>
<accession>A0A815AIA0</accession>
<evidence type="ECO:0000313" key="1">
    <source>
        <dbReference type="EMBL" id="CAF1256260.1"/>
    </source>
</evidence>
<reference evidence="1" key="1">
    <citation type="submission" date="2021-02" db="EMBL/GenBank/DDBJ databases">
        <authorList>
            <person name="Nowell W R."/>
        </authorList>
    </citation>
    <scope>NUCLEOTIDE SEQUENCE</scope>
</reference>
<protein>
    <submittedName>
        <fullName evidence="1">Uncharacterized protein</fullName>
    </submittedName>
</protein>
<dbReference type="EMBL" id="CAJNON010000425">
    <property type="protein sequence ID" value="CAF1256260.1"/>
    <property type="molecule type" value="Genomic_DNA"/>
</dbReference>
<sequence length="942" mass="110016">MNLIKSNAKVKYIRTVDIVNTTSTHKYNTTQKSFTNSTLNYDNKHNTIETTIQCVGPSYNQSCLFRNLYYFNTQFIILTIKGRYLPRYSVRPDAFSFWPLILEKREFANYSDLETFVRIIADPKIIPSVTVYFSQSWHFNIGHALFDGLYPVYVALIRFSPRHLNPFRILAEVEECNNCWSEDIYNRFGGLGFLKKSVLDKMSRDRWFVFDEFVMGSGTFCQRCTQPHLQLPGGVELDASRLFRDRMYQQHGIFHPIIRQKSSSEYRTSDDLLRAYIIDNKRFTDNDRQQLQDVINELNNYTNFHLNKTMNMSTKLEWPLINVTYIYYDHVKVENLSHIQINMTRIDSRIPQYELIDNNFVAQLKLLRQMDIHISGPGTGQMYQIFLSDGSVTINLGSIRPSESESKKKGYTSYLEQYLTSGAPYIKGLYYPINERLKGIKKDEVIKLIRQAGQLILQGFSLPVNPRENLGIDGQLFVEMCEKDKKFCSLVTERLPHTPFRCLDTWAEDIVHEYLAWQVEGRYLPPYSVRPDAFSFWPLILEKREFANYSDLETFVRIIADPKIIPSVTVYFSQLWHYSIGHALFDGLYPAYVALIRFSPRHLNPFRILADIDICDSCWSEDIYSRFGGLGLLKKSVLDKMSKDRCFVFNELIMGSGTLCQRCTQPHLQLPGGVELDASRLFRDRMYQQHGVFHPIIRQKSSSEQRTSDDLLRAYIVDNKRFTDNDRQQFNDVINELNNYTNFYLNKTMNMSMKLEWPLINVTYIYYDQVKAENLSHIEINMTRIDSRAPQYELIDNNFITQLKLLRQMDIHISGPGTGQMYQTFLSDGSVTINLGGIRPSESESKKKGYTSYLEQYLTSGAPYIKGLYYPINERLKGIKKDEVIKLIRQAGIYMWSMSTCTTRKTYSIIIMSSSVVRKSVGHKFRHNFCLKTKLRMIFHLK</sequence>